<dbReference type="EMBL" id="JBIYDN010000057">
    <property type="protein sequence ID" value="MFK4448669.1"/>
    <property type="molecule type" value="Genomic_DNA"/>
</dbReference>
<dbReference type="Pfam" id="PF00596">
    <property type="entry name" value="Aldolase_II"/>
    <property type="match status" value="1"/>
</dbReference>
<keyword evidence="5" id="KW-1185">Reference proteome</keyword>
<protein>
    <submittedName>
        <fullName evidence="4">L-fuculose-phosphate aldolase</fullName>
        <ecNumber evidence="4">4.1.2.17</ecNumber>
    </submittedName>
</protein>
<accession>A0ABW8MY73</accession>
<dbReference type="SMART" id="SM01007">
    <property type="entry name" value="Aldolase_II"/>
    <property type="match status" value="1"/>
</dbReference>
<reference evidence="4 5" key="1">
    <citation type="submission" date="2024-11" db="EMBL/GenBank/DDBJ databases">
        <title>Using genomics to understand microbial adaptation to soil warming.</title>
        <authorList>
            <person name="Deangelis K.M. PhD."/>
        </authorList>
    </citation>
    <scope>NUCLEOTIDE SEQUENCE [LARGE SCALE GENOMIC DNA]</scope>
    <source>
        <strain evidence="4 5">GAS97</strain>
    </source>
</reference>
<dbReference type="PANTHER" id="PTHR10672">
    <property type="entry name" value="ADDUCIN"/>
    <property type="match status" value="1"/>
</dbReference>
<keyword evidence="4" id="KW-0456">Lyase</keyword>
<dbReference type="NCBIfam" id="NF005484">
    <property type="entry name" value="PRK07090.1"/>
    <property type="match status" value="1"/>
</dbReference>
<dbReference type="EC" id="4.1.2.17" evidence="4"/>
<organism evidence="4 5">
    <name type="scientific">Caballeronia udeis</name>
    <dbReference type="NCBI Taxonomy" id="1232866"/>
    <lineage>
        <taxon>Bacteria</taxon>
        <taxon>Pseudomonadati</taxon>
        <taxon>Pseudomonadota</taxon>
        <taxon>Betaproteobacteria</taxon>
        <taxon>Burkholderiales</taxon>
        <taxon>Burkholderiaceae</taxon>
        <taxon>Caballeronia</taxon>
    </lineage>
</organism>
<proteinExistence type="inferred from homology"/>
<comment type="caution">
    <text evidence="4">The sequence shown here is derived from an EMBL/GenBank/DDBJ whole genome shotgun (WGS) entry which is preliminary data.</text>
</comment>
<dbReference type="PANTHER" id="PTHR10672:SF3">
    <property type="entry name" value="PROTEIN HU-LI TAI SHAO"/>
    <property type="match status" value="1"/>
</dbReference>
<dbReference type="GO" id="GO:0008738">
    <property type="term" value="F:L-fuculose-phosphate aldolase activity"/>
    <property type="evidence" value="ECO:0007669"/>
    <property type="project" value="UniProtKB-EC"/>
</dbReference>
<dbReference type="Gene3D" id="3.40.225.10">
    <property type="entry name" value="Class II aldolase/adducin N-terminal domain"/>
    <property type="match status" value="1"/>
</dbReference>
<gene>
    <name evidence="4" type="ORF">ABH943_008713</name>
</gene>
<sequence>MKLAPDIRADTFALDKGTLVANAMSEMQAHLMSPDWTDRQKVALTCRILASRGHGSGLAGQISARAATSDLYYTQRLGLGFEEINESNLLVVNADLQVVEGAGIPNPANRFHSWIYRAREDVQCIVHTHPAAICALGMLRRPLKVAQMDSCMLYDDVSFVAEWPGLPVGNDEGEFITNALGTRRALLLSHHGLVVAAGSIEEACVVAVQCERAAQLQLMAEACGEIAPIDGTLAREAHDWILHPTKSAATFFYYARQVLTTISDITHPIATAGSVSQADAPGDDSGVARHGRDSQLGFRR</sequence>
<dbReference type="SUPFAM" id="SSF53639">
    <property type="entry name" value="AraD/HMP-PK domain-like"/>
    <property type="match status" value="1"/>
</dbReference>
<name>A0ABW8MY73_9BURK</name>
<dbReference type="InterPro" id="IPR001303">
    <property type="entry name" value="Aldolase_II/adducin_N"/>
</dbReference>
<evidence type="ECO:0000313" key="5">
    <source>
        <dbReference type="Proteomes" id="UP001620514"/>
    </source>
</evidence>
<dbReference type="RefSeq" id="WP_404615143.1">
    <property type="nucleotide sequence ID" value="NZ_JBIYDN010000057.1"/>
</dbReference>
<dbReference type="InterPro" id="IPR036409">
    <property type="entry name" value="Aldolase_II/adducin_N_sf"/>
</dbReference>
<evidence type="ECO:0000256" key="1">
    <source>
        <dbReference type="ARBA" id="ARBA00037961"/>
    </source>
</evidence>
<comment type="similarity">
    <text evidence="1">Belongs to the aldolase class II family.</text>
</comment>
<evidence type="ECO:0000259" key="3">
    <source>
        <dbReference type="SMART" id="SM01007"/>
    </source>
</evidence>
<evidence type="ECO:0000256" key="2">
    <source>
        <dbReference type="SAM" id="MobiDB-lite"/>
    </source>
</evidence>
<dbReference type="Proteomes" id="UP001620514">
    <property type="component" value="Unassembled WGS sequence"/>
</dbReference>
<feature type="region of interest" description="Disordered" evidence="2">
    <location>
        <begin position="274"/>
        <end position="300"/>
    </location>
</feature>
<dbReference type="InterPro" id="IPR051017">
    <property type="entry name" value="Aldolase-II_Adducin_sf"/>
</dbReference>
<evidence type="ECO:0000313" key="4">
    <source>
        <dbReference type="EMBL" id="MFK4448669.1"/>
    </source>
</evidence>
<feature type="domain" description="Class II aldolase/adducin N-terminal" evidence="3">
    <location>
        <begin position="40"/>
        <end position="218"/>
    </location>
</feature>